<accession>A0AAV0TXV7</accession>
<gene>
    <name evidence="1" type="ORF">PDE001_LOCUS3694</name>
</gene>
<protein>
    <submittedName>
        <fullName evidence="1">Uncharacterized protein</fullName>
    </submittedName>
</protein>
<reference evidence="1" key="1">
    <citation type="submission" date="2022-12" db="EMBL/GenBank/DDBJ databases">
        <authorList>
            <person name="Webb A."/>
        </authorList>
    </citation>
    <scope>NUCLEOTIDE SEQUENCE</scope>
    <source>
        <strain evidence="1">Pd1</strain>
    </source>
</reference>
<name>A0AAV0TXV7_9STRA</name>
<evidence type="ECO:0000313" key="1">
    <source>
        <dbReference type="EMBL" id="CAI5726944.1"/>
    </source>
</evidence>
<organism evidence="1 2">
    <name type="scientific">Peronospora destructor</name>
    <dbReference type="NCBI Taxonomy" id="86335"/>
    <lineage>
        <taxon>Eukaryota</taxon>
        <taxon>Sar</taxon>
        <taxon>Stramenopiles</taxon>
        <taxon>Oomycota</taxon>
        <taxon>Peronosporomycetes</taxon>
        <taxon>Peronosporales</taxon>
        <taxon>Peronosporaceae</taxon>
        <taxon>Peronospora</taxon>
    </lineage>
</organism>
<dbReference type="AlphaFoldDB" id="A0AAV0TXV7"/>
<sequence length="154" mass="18069">MGWRDKRILNARSLRYMLSQQFEYVPLSELVSRRCNLLTDLKLYRHMQPRTWHWELLQHVTEDCVIVRLSVSNGNKVHHSILLIARGRIDRGYLITYRNFSEGIPACEVTFGGGVENQSMEYLRYLMMEVVAGVVRYADCGWAQQVCPTSKWRS</sequence>
<keyword evidence="2" id="KW-1185">Reference proteome</keyword>
<proteinExistence type="predicted"/>
<dbReference type="Proteomes" id="UP001162029">
    <property type="component" value="Unassembled WGS sequence"/>
</dbReference>
<evidence type="ECO:0000313" key="2">
    <source>
        <dbReference type="Proteomes" id="UP001162029"/>
    </source>
</evidence>
<dbReference type="EMBL" id="CANTFM010000641">
    <property type="protein sequence ID" value="CAI5726944.1"/>
    <property type="molecule type" value="Genomic_DNA"/>
</dbReference>
<comment type="caution">
    <text evidence="1">The sequence shown here is derived from an EMBL/GenBank/DDBJ whole genome shotgun (WGS) entry which is preliminary data.</text>
</comment>